<feature type="region of interest" description="Disordered" evidence="2">
    <location>
        <begin position="554"/>
        <end position="576"/>
    </location>
</feature>
<feature type="domain" description="EF-hand" evidence="3">
    <location>
        <begin position="449"/>
        <end position="484"/>
    </location>
</feature>
<dbReference type="PANTHER" id="PTHR33490">
    <property type="entry name" value="BLR5614 PROTEIN-RELATED"/>
    <property type="match status" value="1"/>
</dbReference>
<dbReference type="Gene3D" id="1.10.238.10">
    <property type="entry name" value="EF-hand"/>
    <property type="match status" value="1"/>
</dbReference>
<proteinExistence type="predicted"/>
<protein>
    <recommendedName>
        <fullName evidence="3">EF-hand domain-containing protein</fullName>
    </recommendedName>
</protein>
<name>A0ABQ6MJS4_9STRA</name>
<dbReference type="InterPro" id="IPR002931">
    <property type="entry name" value="Transglutaminase-like"/>
</dbReference>
<dbReference type="InterPro" id="IPR002048">
    <property type="entry name" value="EF_hand_dom"/>
</dbReference>
<evidence type="ECO:0000256" key="1">
    <source>
        <dbReference type="ARBA" id="ARBA00022837"/>
    </source>
</evidence>
<accession>A0ABQ6MJS4</accession>
<sequence length="677" mass="73345">MSFLVACLDGNSPPPQSANTQIPGPPLLTIGSLRRLSSVGSDPRVRGSSDASVRRFSGVGIPDPSALVLDLRKGAGKASVATTVARTRREKPAGAKTGTWSAEEARSAPKVTPTVTADETNPPSMPPRGRLARLLADEDWGPAAEMGAKGVVLVKRPFRELRIRSRVDKVDTQFDYGGHTHVFVCGGHLVGTNGNDGSRSQQGLARFELADGPDLRPLPDKYLVEGLDSMIGATVPLELWPKLRLVNHLILYETWVVASDQVAEVEQMGFEMVPAKQLSDDERTRFTNCGLDKAAMLEQLELCGLDRPEGMPDFVFAQRFADKILDHIKYDAGKDVQNEGKPPSHAFVTGWGQCGRYSNVSVVACRAVGIPARCIANSPDGGEVANLHDPTGMHCCLELYLEGAGWTHLEPQRGKLGSFEHYLSVSFPGAPSDEQLEDAEFLHPELGGQPKACVDWYFDRYDKNGDGKLVGEEATGLIMLICGITNEHSEVSRCQIDEVMSILDKDGDGSISKKELEHAFEQDIIPGAAGGRGRAGTYVLPQTLQLTSLLKFDDEESGNGAKPGEAKDEARMSVEPSVTGRHRVGMECGYSEEQSPWNPAKLAKLTCSYGSFELDRCEVRRLKWNGEVKELESTWGNGGGTTEIAVDPLFDWPNEVGGFISGVGAVRVPRAESNSLY</sequence>
<keyword evidence="5" id="KW-1185">Reference proteome</keyword>
<dbReference type="PROSITE" id="PS50222">
    <property type="entry name" value="EF_HAND_2"/>
    <property type="match status" value="2"/>
</dbReference>
<dbReference type="InterPro" id="IPR038765">
    <property type="entry name" value="Papain-like_cys_pep_sf"/>
</dbReference>
<gene>
    <name evidence="4" type="ORF">TeGR_g2639</name>
</gene>
<dbReference type="CDD" id="cd00051">
    <property type="entry name" value="EFh"/>
    <property type="match status" value="1"/>
</dbReference>
<dbReference type="InterPro" id="IPR011992">
    <property type="entry name" value="EF-hand-dom_pair"/>
</dbReference>
<feature type="compositionally biased region" description="Polar residues" evidence="2">
    <location>
        <begin position="113"/>
        <end position="122"/>
    </location>
</feature>
<dbReference type="Pfam" id="PF13499">
    <property type="entry name" value="EF-hand_7"/>
    <property type="match status" value="1"/>
</dbReference>
<evidence type="ECO:0000313" key="5">
    <source>
        <dbReference type="Proteomes" id="UP001165060"/>
    </source>
</evidence>
<feature type="region of interest" description="Disordered" evidence="2">
    <location>
        <begin position="80"/>
        <end position="128"/>
    </location>
</feature>
<dbReference type="SMART" id="SM00460">
    <property type="entry name" value="TGc"/>
    <property type="match status" value="1"/>
</dbReference>
<organism evidence="4 5">
    <name type="scientific">Tetraparma gracilis</name>
    <dbReference type="NCBI Taxonomy" id="2962635"/>
    <lineage>
        <taxon>Eukaryota</taxon>
        <taxon>Sar</taxon>
        <taxon>Stramenopiles</taxon>
        <taxon>Ochrophyta</taxon>
        <taxon>Bolidophyceae</taxon>
        <taxon>Parmales</taxon>
        <taxon>Triparmaceae</taxon>
        <taxon>Tetraparma</taxon>
    </lineage>
</organism>
<dbReference type="PANTHER" id="PTHR33490:SF6">
    <property type="entry name" value="SLL1049 PROTEIN"/>
    <property type="match status" value="1"/>
</dbReference>
<dbReference type="EMBL" id="BRYB01002889">
    <property type="protein sequence ID" value="GMI27172.1"/>
    <property type="molecule type" value="Genomic_DNA"/>
</dbReference>
<evidence type="ECO:0000313" key="4">
    <source>
        <dbReference type="EMBL" id="GMI27172.1"/>
    </source>
</evidence>
<dbReference type="PROSITE" id="PS00018">
    <property type="entry name" value="EF_HAND_1"/>
    <property type="match status" value="1"/>
</dbReference>
<keyword evidence="1" id="KW-0106">Calcium</keyword>
<comment type="caution">
    <text evidence="4">The sequence shown here is derived from an EMBL/GenBank/DDBJ whole genome shotgun (WGS) entry which is preliminary data.</text>
</comment>
<dbReference type="Gene3D" id="3.10.620.30">
    <property type="match status" value="1"/>
</dbReference>
<dbReference type="SUPFAM" id="SSF54001">
    <property type="entry name" value="Cysteine proteinases"/>
    <property type="match status" value="1"/>
</dbReference>
<dbReference type="Proteomes" id="UP001165060">
    <property type="component" value="Unassembled WGS sequence"/>
</dbReference>
<feature type="domain" description="EF-hand" evidence="3">
    <location>
        <begin position="495"/>
        <end position="526"/>
    </location>
</feature>
<dbReference type="SMART" id="SM00054">
    <property type="entry name" value="EFh"/>
    <property type="match status" value="2"/>
</dbReference>
<dbReference type="SUPFAM" id="SSF47473">
    <property type="entry name" value="EF-hand"/>
    <property type="match status" value="1"/>
</dbReference>
<reference evidence="4 5" key="1">
    <citation type="journal article" date="2023" name="Commun. Biol.">
        <title>Genome analysis of Parmales, the sister group of diatoms, reveals the evolutionary specialization of diatoms from phago-mixotrophs to photoautotrophs.</title>
        <authorList>
            <person name="Ban H."/>
            <person name="Sato S."/>
            <person name="Yoshikawa S."/>
            <person name="Yamada K."/>
            <person name="Nakamura Y."/>
            <person name="Ichinomiya M."/>
            <person name="Sato N."/>
            <person name="Blanc-Mathieu R."/>
            <person name="Endo H."/>
            <person name="Kuwata A."/>
            <person name="Ogata H."/>
        </authorList>
    </citation>
    <scope>NUCLEOTIDE SEQUENCE [LARGE SCALE GENOMIC DNA]</scope>
</reference>
<dbReference type="InterPro" id="IPR018247">
    <property type="entry name" value="EF_Hand_1_Ca_BS"/>
</dbReference>
<evidence type="ECO:0000256" key="2">
    <source>
        <dbReference type="SAM" id="MobiDB-lite"/>
    </source>
</evidence>
<evidence type="ECO:0000259" key="3">
    <source>
        <dbReference type="PROSITE" id="PS50222"/>
    </source>
</evidence>
<dbReference type="Pfam" id="PF01841">
    <property type="entry name" value="Transglut_core"/>
    <property type="match status" value="1"/>
</dbReference>